<keyword evidence="15" id="KW-1185">Reference proteome</keyword>
<feature type="domain" description="Cadherin" evidence="14">
    <location>
        <begin position="795"/>
        <end position="913"/>
    </location>
</feature>
<feature type="domain" description="Cadherin" evidence="14">
    <location>
        <begin position="690"/>
        <end position="793"/>
    </location>
</feature>
<dbReference type="FunFam" id="2.60.40.60:FF:000092">
    <property type="entry name" value="Protocadherin 8"/>
    <property type="match status" value="2"/>
</dbReference>
<evidence type="ECO:0000256" key="3">
    <source>
        <dbReference type="ARBA" id="ARBA00022692"/>
    </source>
</evidence>
<dbReference type="PANTHER" id="PTHR24026:SF136">
    <property type="entry name" value="PROTOCADHERIN-23"/>
    <property type="match status" value="1"/>
</dbReference>
<evidence type="ECO:0000256" key="13">
    <source>
        <dbReference type="SAM" id="SignalP"/>
    </source>
</evidence>
<evidence type="ECO:0000256" key="1">
    <source>
        <dbReference type="ARBA" id="ARBA00004167"/>
    </source>
</evidence>
<dbReference type="Pfam" id="PF00028">
    <property type="entry name" value="Cadherin"/>
    <property type="match status" value="9"/>
</dbReference>
<reference evidence="15" key="1">
    <citation type="journal article" date="2013" name="Genetics">
        <title>The draft genome and transcriptome of Panagrellus redivivus are shaped by the harsh demands of a free-living lifestyle.</title>
        <authorList>
            <person name="Srinivasan J."/>
            <person name="Dillman A.R."/>
            <person name="Macchietto M.G."/>
            <person name="Heikkinen L."/>
            <person name="Lakso M."/>
            <person name="Fracchia K.M."/>
            <person name="Antoshechkin I."/>
            <person name="Mortazavi A."/>
            <person name="Wong G."/>
            <person name="Sternberg P.W."/>
        </authorList>
    </citation>
    <scope>NUCLEOTIDE SEQUENCE [LARGE SCALE GENOMIC DNA]</scope>
    <source>
        <strain evidence="15">MT8872</strain>
    </source>
</reference>
<dbReference type="PRINTS" id="PR00205">
    <property type="entry name" value="CADHERIN"/>
</dbReference>
<dbReference type="FunFam" id="2.60.40.60:FF:000024">
    <property type="entry name" value="FAT atypical cadherin 3"/>
    <property type="match status" value="1"/>
</dbReference>
<keyword evidence="9" id="KW-0472">Membrane</keyword>
<keyword evidence="6 12" id="KW-0106">Calcium</keyword>
<evidence type="ECO:0000259" key="14">
    <source>
        <dbReference type="PROSITE" id="PS50268"/>
    </source>
</evidence>
<keyword evidence="10" id="KW-1015">Disulfide bond</keyword>
<dbReference type="SUPFAM" id="SSF49313">
    <property type="entry name" value="Cadherin-like"/>
    <property type="match status" value="12"/>
</dbReference>
<feature type="domain" description="Cadherin" evidence="14">
    <location>
        <begin position="1029"/>
        <end position="1142"/>
    </location>
</feature>
<keyword evidence="2" id="KW-0245">EGF-like domain</keyword>
<evidence type="ECO:0000256" key="9">
    <source>
        <dbReference type="ARBA" id="ARBA00023136"/>
    </source>
</evidence>
<evidence type="ECO:0000313" key="15">
    <source>
        <dbReference type="Proteomes" id="UP000492821"/>
    </source>
</evidence>
<proteinExistence type="predicted"/>
<feature type="domain" description="Cadherin" evidence="14">
    <location>
        <begin position="938"/>
        <end position="1028"/>
    </location>
</feature>
<evidence type="ECO:0000313" key="16">
    <source>
        <dbReference type="WBParaSite" id="Pan_g23731.t2"/>
    </source>
</evidence>
<dbReference type="WBParaSite" id="Pan_g23731.t2">
    <property type="protein sequence ID" value="Pan_g23731.t2"/>
    <property type="gene ID" value="Pan_g23731"/>
</dbReference>
<feature type="domain" description="Cadherin" evidence="14">
    <location>
        <begin position="472"/>
        <end position="577"/>
    </location>
</feature>
<feature type="domain" description="Cadherin" evidence="14">
    <location>
        <begin position="1153"/>
        <end position="1259"/>
    </location>
</feature>
<name>A0A7E4VRE3_PANRE</name>
<reference evidence="16" key="2">
    <citation type="submission" date="2020-10" db="UniProtKB">
        <authorList>
            <consortium name="WormBaseParasite"/>
        </authorList>
    </citation>
    <scope>IDENTIFICATION</scope>
</reference>
<evidence type="ECO:0000256" key="8">
    <source>
        <dbReference type="ARBA" id="ARBA00022989"/>
    </source>
</evidence>
<dbReference type="Gene3D" id="2.60.40.60">
    <property type="entry name" value="Cadherins"/>
    <property type="match status" value="12"/>
</dbReference>
<feature type="domain" description="Cadherin" evidence="14">
    <location>
        <begin position="1594"/>
        <end position="1708"/>
    </location>
</feature>
<dbReference type="PANTHER" id="PTHR24026">
    <property type="entry name" value="FAT ATYPICAL CADHERIN-RELATED"/>
    <property type="match status" value="1"/>
</dbReference>
<dbReference type="FunFam" id="2.60.40.60:FF:000058">
    <property type="entry name" value="FAT atypical cadherin 3"/>
    <property type="match status" value="1"/>
</dbReference>
<keyword evidence="7" id="KW-0130">Cell adhesion</keyword>
<organism evidence="15 16">
    <name type="scientific">Panagrellus redivivus</name>
    <name type="common">Microworm</name>
    <dbReference type="NCBI Taxonomy" id="6233"/>
    <lineage>
        <taxon>Eukaryota</taxon>
        <taxon>Metazoa</taxon>
        <taxon>Ecdysozoa</taxon>
        <taxon>Nematoda</taxon>
        <taxon>Chromadorea</taxon>
        <taxon>Rhabditida</taxon>
        <taxon>Tylenchina</taxon>
        <taxon>Panagrolaimomorpha</taxon>
        <taxon>Panagrolaimoidea</taxon>
        <taxon>Panagrolaimidae</taxon>
        <taxon>Panagrellus</taxon>
    </lineage>
</organism>
<evidence type="ECO:0000256" key="6">
    <source>
        <dbReference type="ARBA" id="ARBA00022837"/>
    </source>
</evidence>
<evidence type="ECO:0000256" key="10">
    <source>
        <dbReference type="ARBA" id="ARBA00023157"/>
    </source>
</evidence>
<feature type="domain" description="Cadherin" evidence="14">
    <location>
        <begin position="578"/>
        <end position="689"/>
    </location>
</feature>
<evidence type="ECO:0000256" key="7">
    <source>
        <dbReference type="ARBA" id="ARBA00022889"/>
    </source>
</evidence>
<comment type="subcellular location">
    <subcellularLocation>
        <location evidence="1">Membrane</location>
        <topology evidence="1">Single-pass membrane protein</topology>
    </subcellularLocation>
</comment>
<dbReference type="GO" id="GO:0007156">
    <property type="term" value="P:homophilic cell adhesion via plasma membrane adhesion molecules"/>
    <property type="evidence" value="ECO:0007669"/>
    <property type="project" value="InterPro"/>
</dbReference>
<evidence type="ECO:0000256" key="2">
    <source>
        <dbReference type="ARBA" id="ARBA00022536"/>
    </source>
</evidence>
<dbReference type="CDD" id="cd11304">
    <property type="entry name" value="Cadherin_repeat"/>
    <property type="match status" value="12"/>
</dbReference>
<dbReference type="GO" id="GO:0005886">
    <property type="term" value="C:plasma membrane"/>
    <property type="evidence" value="ECO:0007669"/>
    <property type="project" value="InterPro"/>
</dbReference>
<feature type="domain" description="Cadherin" evidence="14">
    <location>
        <begin position="1260"/>
        <end position="1383"/>
    </location>
</feature>
<dbReference type="PROSITE" id="PS00232">
    <property type="entry name" value="CADHERIN_1"/>
    <property type="match status" value="3"/>
</dbReference>
<dbReference type="InterPro" id="IPR002126">
    <property type="entry name" value="Cadherin-like_dom"/>
</dbReference>
<keyword evidence="4 13" id="KW-0732">Signal</keyword>
<evidence type="ECO:0000256" key="4">
    <source>
        <dbReference type="ARBA" id="ARBA00022729"/>
    </source>
</evidence>
<feature type="chain" id="PRO_5028916139" evidence="13">
    <location>
        <begin position="20"/>
        <end position="1837"/>
    </location>
</feature>
<protein>
    <submittedName>
        <fullName evidence="16">Secreted protein</fullName>
    </submittedName>
</protein>
<evidence type="ECO:0000256" key="5">
    <source>
        <dbReference type="ARBA" id="ARBA00022737"/>
    </source>
</evidence>
<keyword evidence="5" id="KW-0677">Repeat</keyword>
<keyword evidence="11" id="KW-0325">Glycoprotein</keyword>
<feature type="domain" description="Cadherin" evidence="14">
    <location>
        <begin position="1485"/>
        <end position="1594"/>
    </location>
</feature>
<dbReference type="InterPro" id="IPR020894">
    <property type="entry name" value="Cadherin_CS"/>
</dbReference>
<evidence type="ECO:0000256" key="12">
    <source>
        <dbReference type="PROSITE-ProRule" id="PRU00043"/>
    </source>
</evidence>
<feature type="domain" description="Cadherin" evidence="14">
    <location>
        <begin position="1384"/>
        <end position="1484"/>
    </location>
</feature>
<keyword evidence="8" id="KW-1133">Transmembrane helix</keyword>
<feature type="signal peptide" evidence="13">
    <location>
        <begin position="1"/>
        <end position="19"/>
    </location>
</feature>
<accession>A0A7E4VRE3</accession>
<dbReference type="SMART" id="SM00112">
    <property type="entry name" value="CA"/>
    <property type="match status" value="12"/>
</dbReference>
<dbReference type="Proteomes" id="UP000492821">
    <property type="component" value="Unassembled WGS sequence"/>
</dbReference>
<evidence type="ECO:0000256" key="11">
    <source>
        <dbReference type="ARBA" id="ARBA00023180"/>
    </source>
</evidence>
<dbReference type="GO" id="GO:0005509">
    <property type="term" value="F:calcium ion binding"/>
    <property type="evidence" value="ECO:0007669"/>
    <property type="project" value="UniProtKB-UniRule"/>
</dbReference>
<dbReference type="PROSITE" id="PS50268">
    <property type="entry name" value="CADHERIN_2"/>
    <property type="match status" value="11"/>
</dbReference>
<keyword evidence="3" id="KW-0812">Transmembrane</keyword>
<dbReference type="InterPro" id="IPR015919">
    <property type="entry name" value="Cadherin-like_sf"/>
</dbReference>
<sequence>MSIHWLGLQLLLSLSIATASKVFPVNSKAPTGWFVADLAYDGICTQHETLTVQSSLNSNYFAIENHTVVTRQPLERIAGQQVLLSILAVRAPFDRILTLTVDVQDEKKSPNFHIDVYETSIDSATPPTTELFFPQRVALIDNPSNEIYFGPVSDNNIVTFVNSKEYGRGSFTRLFLSRHALPNERQKVVWIGAHDRKQNRRIAVAKVVINITNVKIPPPQFELSVYEFDQKSVQSQATLLRITAKTARGAPVYRLEPESSQFDISPFTGDIFATRPLNSGRYELIVIAIDSLGQESAAKVKINLGSSQKFRRNRALAIAKRDRASDVALVLRENHPKGILKQSVLLFADERVDPAPVKSEFLTIHANGSIELTKPLNYESVNEARVIVPISGEKNRKYMMDGHGHRKLDVGLLTDYFEALTSCAGMAWHESLTDLDGSAATGHGHVLESAKRSQSIHLEVVDVDEAPRFLNSPLPFLAVVPYEKPVGYQVYQFFARDEAGDGDSAVEYRLINSEPSDAFIVDKRTGAVRTAQHRYTPGSTYKLYVQAKDATPTDNTTLQQSEVAVLEVYAGDRPPQFLNPSYSRTLREDTTVGNSLLLIETHSFRPIDDRRSKSQRKYRLIIDPTGEESPYFSIDERTGLVTLIRKLDYDDPSIPKVFKLKAVVSEDNKESTAPVEFIVEDVNDNVPNFVQPLYTATTKENVPMGRTILQVRAFDKDAGENGRIVYTVDHDDFQVNDEGEISARRRLDADQKRERFFIYRFNVTAEDRGMPRRRAVASVHVRTENTNDEPPVFVPTREYSAAVAEDAQGGTPVLQIQAIDPDRDQVSYGFLDENGFESTSSEFFEIDKDTGLMRLRDGVIPTDLLKFGSPYNLTIVAKDDGSCCDEASASTIHSATAIVRIGIADVNNNKPEFPECNTYSQLAKLQEGQYRHGDAPVILKVRAVDEDASTNGEIVYSLYYGRSESRKPFVIDAVTGELRPSPHFTFDREAKAFEDVTVKATDRGERPLIGFCQFTVQILDVNDNAPEFERTLYETSISRDTQPGASVLTVLADDRDSAPNARISYKLEPDETSGPEAFGDADFFTFSPTSSGEITLAQHVPPGRKRFVFNVVANDNGKPEPQQSVVQVVVNVHAHAQNAPIWQTSRGCKQSVAVDEDIPVYTELFRCHATSTGAGKSQISYKMSNGVKLGTNYKQKFREFQIKEHGTDWVVIRTMEPLDFEETSNYTLTVAATDVRSQVSTNKQFTVIVKDKNDNVPRFTVDRFTGTIDEELLPAEYMDRFQSKPITTVKAEDADAPGAQSEIRYAIVQDSASTAWKHFRVDEITGGIYPLDKFDREAQDSFIFDVEAMDGMPSSLPGATGNNKDIVKVQIFIADVNDNPPYFTEKKYEGKVSEDAEIDTGVLTVKASDLDRHSQLRYDLANPDGGKIPFGVKTDTGVVFVKEPLDFEQQNVYHLLLTVTDGKHNTTTNVYLYVLDVNDNAPVFEAPLYSATLDEGAQTVPKRLFTVKATDADADASSQQIVYKLEGQGVGDYFTVDPVAGHIEVVKPLDRDPPNGVPAWKFIVQAIDANGEGLTGYADVHVILRDINDNAPIFPTEMHGTVDENRDPGDDGIYVMTAAATDYDDPATLNAQLEYSISVNKEIDGEPVFRIDKANGKLFVMRRLDRETPSERLFTIEVRATDKGSPPLEGVGNVTIRVADVNDNQPSFEKAQYDAVASELLVPGEAVISVAAVDKDAEARDNVFTYELIDESNDHFYMTTEPGSNGANIGILRIKKTPSFVLAAACKANGTKTFWKCFRSESRTDQYSWEHMCLDLGQNGVKRAFPPPYCFALVRRL</sequence>